<organism evidence="8 9">
    <name type="scientific">Dentiscutata erythropus</name>
    <dbReference type="NCBI Taxonomy" id="1348616"/>
    <lineage>
        <taxon>Eukaryota</taxon>
        <taxon>Fungi</taxon>
        <taxon>Fungi incertae sedis</taxon>
        <taxon>Mucoromycota</taxon>
        <taxon>Glomeromycotina</taxon>
        <taxon>Glomeromycetes</taxon>
        <taxon>Diversisporales</taxon>
        <taxon>Gigasporaceae</taxon>
        <taxon>Dentiscutata</taxon>
    </lineage>
</organism>
<evidence type="ECO:0000256" key="1">
    <source>
        <dbReference type="ARBA" id="ARBA00000971"/>
    </source>
</evidence>
<name>A0A9N9A6A4_9GLOM</name>
<evidence type="ECO:0000259" key="7">
    <source>
        <dbReference type="PROSITE" id="PS50072"/>
    </source>
</evidence>
<proteinExistence type="predicted"/>
<dbReference type="SMART" id="SM00320">
    <property type="entry name" value="WD40"/>
    <property type="match status" value="4"/>
</dbReference>
<dbReference type="GO" id="GO:0003755">
    <property type="term" value="F:peptidyl-prolyl cis-trans isomerase activity"/>
    <property type="evidence" value="ECO:0007669"/>
    <property type="project" value="UniProtKB-KW"/>
</dbReference>
<dbReference type="SUPFAM" id="SSF50891">
    <property type="entry name" value="Cyclophilin-like"/>
    <property type="match status" value="1"/>
</dbReference>
<accession>A0A9N9A6A4</accession>
<keyword evidence="4" id="KW-0413">Isomerase</keyword>
<dbReference type="FunFam" id="2.130.10.10:FF:000450">
    <property type="entry name" value="Peptidylprolyl isomerase domain and WD-repeat protein 1"/>
    <property type="match status" value="1"/>
</dbReference>
<evidence type="ECO:0000256" key="6">
    <source>
        <dbReference type="SAM" id="MobiDB-lite"/>
    </source>
</evidence>
<dbReference type="Gene3D" id="2.130.10.10">
    <property type="entry name" value="YVTN repeat-like/Quinoprotein amine dehydrogenase"/>
    <property type="match status" value="1"/>
</dbReference>
<evidence type="ECO:0000313" key="9">
    <source>
        <dbReference type="Proteomes" id="UP000789405"/>
    </source>
</evidence>
<feature type="compositionally biased region" description="Basic and acidic residues" evidence="6">
    <location>
        <begin position="1"/>
        <end position="20"/>
    </location>
</feature>
<keyword evidence="3" id="KW-0697">Rotamase</keyword>
<comment type="caution">
    <text evidence="8">The sequence shown here is derived from an EMBL/GenBank/DDBJ whole genome shotgun (WGS) entry which is preliminary data.</text>
</comment>
<dbReference type="InterPro" id="IPR029000">
    <property type="entry name" value="Cyclophilin-like_dom_sf"/>
</dbReference>
<feature type="region of interest" description="Disordered" evidence="6">
    <location>
        <begin position="1"/>
        <end position="37"/>
    </location>
</feature>
<evidence type="ECO:0000256" key="4">
    <source>
        <dbReference type="ARBA" id="ARBA00023235"/>
    </source>
</evidence>
<dbReference type="PANTHER" id="PTHR45625">
    <property type="entry name" value="PEPTIDYL-PROLYL CIS-TRANS ISOMERASE-RELATED"/>
    <property type="match status" value="1"/>
</dbReference>
<dbReference type="EC" id="5.2.1.8" evidence="2"/>
<dbReference type="EMBL" id="CAJVPY010001352">
    <property type="protein sequence ID" value="CAG8518096.1"/>
    <property type="molecule type" value="Genomic_DNA"/>
</dbReference>
<dbReference type="SUPFAM" id="SSF50978">
    <property type="entry name" value="WD40 repeat-like"/>
    <property type="match status" value="1"/>
</dbReference>
<dbReference type="Proteomes" id="UP000789405">
    <property type="component" value="Unassembled WGS sequence"/>
</dbReference>
<reference evidence="8" key="1">
    <citation type="submission" date="2021-06" db="EMBL/GenBank/DDBJ databases">
        <authorList>
            <person name="Kallberg Y."/>
            <person name="Tangrot J."/>
            <person name="Rosling A."/>
        </authorList>
    </citation>
    <scope>NUCLEOTIDE SEQUENCE</scope>
    <source>
        <strain evidence="8">MA453B</strain>
    </source>
</reference>
<evidence type="ECO:0000313" key="8">
    <source>
        <dbReference type="EMBL" id="CAG8518096.1"/>
    </source>
</evidence>
<dbReference type="InterPro" id="IPR036322">
    <property type="entry name" value="WD40_repeat_dom_sf"/>
</dbReference>
<feature type="repeat" description="WD" evidence="5">
    <location>
        <begin position="109"/>
        <end position="150"/>
    </location>
</feature>
<dbReference type="InterPro" id="IPR015943">
    <property type="entry name" value="WD40/YVTN_repeat-like_dom_sf"/>
</dbReference>
<gene>
    <name evidence="8" type="ORF">DERYTH_LOCUS3730</name>
</gene>
<feature type="compositionally biased region" description="Basic and acidic residues" evidence="6">
    <location>
        <begin position="431"/>
        <end position="455"/>
    </location>
</feature>
<evidence type="ECO:0000256" key="2">
    <source>
        <dbReference type="ARBA" id="ARBA00013194"/>
    </source>
</evidence>
<keyword evidence="5" id="KW-0853">WD repeat</keyword>
<feature type="region of interest" description="Disordered" evidence="6">
    <location>
        <begin position="431"/>
        <end position="462"/>
    </location>
</feature>
<dbReference type="PROSITE" id="PS50072">
    <property type="entry name" value="CSA_PPIASE_2"/>
    <property type="match status" value="1"/>
</dbReference>
<evidence type="ECO:0000256" key="5">
    <source>
        <dbReference type="PROSITE-ProRule" id="PRU00221"/>
    </source>
</evidence>
<dbReference type="Pfam" id="PF00400">
    <property type="entry name" value="WD40"/>
    <property type="match status" value="1"/>
</dbReference>
<dbReference type="InterPro" id="IPR002130">
    <property type="entry name" value="Cyclophilin-type_PPIase_dom"/>
</dbReference>
<keyword evidence="9" id="KW-1185">Reference proteome</keyword>
<dbReference type="OrthoDB" id="10264753at2759"/>
<dbReference type="PANTHER" id="PTHR45625:SF4">
    <property type="entry name" value="PEPTIDYLPROLYL ISOMERASE DOMAIN AND WD REPEAT-CONTAINING PROTEIN 1"/>
    <property type="match status" value="1"/>
</dbReference>
<dbReference type="PROSITE" id="PS50082">
    <property type="entry name" value="WD_REPEATS_2"/>
    <property type="match status" value="1"/>
</dbReference>
<protein>
    <recommendedName>
        <fullName evidence="2">peptidylprolyl isomerase</fullName>
        <ecNumber evidence="2">5.2.1.8</ecNumber>
    </recommendedName>
</protein>
<evidence type="ECO:0000256" key="3">
    <source>
        <dbReference type="ARBA" id="ARBA00023110"/>
    </source>
</evidence>
<sequence length="600" mass="68714">MSDKASKRVKEEDPEVIKTEEQDDDDLDIGPSLPTADELPKKKKRTLIHEKLYLDHLPSADMYERSYMHRDVLNYVAVTKTDFIITTSVDGHLKFWKKNERGIEFVKHFRSHLGNITGISVSADGLLLATIAVDKALKVYDVINFDMINMMKFDYVPNCICWIHKRGQAQSLVACSDHNSGNIYIYDGRGDSTPLHVLSNIHSSPVHLMAYNEAYHCVVSADLSGMVEYWSPDEPFELPKTVSFEFKSDTDLYEFKKSRSVPTSLTFSPDYTQFVTMSIDDRQVRVFRFSTGKLIRKYDESLTVMGTTVYKLDDMEFGRRLAVERELEKTQQANTMNAVFDETGNFIIYPTLLGIKVVNLTTNKVVRLIGKTEPHRFLNMALYQGAPKKKGIVTLAMAASDNPLMKESEETDPTLFCTAFKRNRFFMFTQREPDSHDSHKGDRDVYNEKPSREEQTVASATPTKQKLGNTAILRTTSGDIHIRLFPEYAPKAVENFVTHAKNGYYNNVIFHRVIKDFEDEFHRDLRHDRPYTVSMANAGPNTNGSQFFITVVQTPWLDNKHTIFGRATAGMDVIHTIENVKTDKLDKPYEDIKILNIEIR</sequence>
<dbReference type="Pfam" id="PF00160">
    <property type="entry name" value="Pro_isomerase"/>
    <property type="match status" value="1"/>
</dbReference>
<dbReference type="InterPro" id="IPR044666">
    <property type="entry name" value="Cyclophilin_A-like"/>
</dbReference>
<dbReference type="InterPro" id="IPR001680">
    <property type="entry name" value="WD40_rpt"/>
</dbReference>
<comment type="catalytic activity">
    <reaction evidence="1">
        <text>[protein]-peptidylproline (omega=180) = [protein]-peptidylproline (omega=0)</text>
        <dbReference type="Rhea" id="RHEA:16237"/>
        <dbReference type="Rhea" id="RHEA-COMP:10747"/>
        <dbReference type="Rhea" id="RHEA-COMP:10748"/>
        <dbReference type="ChEBI" id="CHEBI:83833"/>
        <dbReference type="ChEBI" id="CHEBI:83834"/>
        <dbReference type="EC" id="5.2.1.8"/>
    </reaction>
</comment>
<dbReference type="Gene3D" id="2.40.100.10">
    <property type="entry name" value="Cyclophilin-like"/>
    <property type="match status" value="2"/>
</dbReference>
<dbReference type="AlphaFoldDB" id="A0A9N9A6A4"/>
<feature type="domain" description="PPIase cyclophilin-type" evidence="7">
    <location>
        <begin position="467"/>
        <end position="599"/>
    </location>
</feature>